<dbReference type="AlphaFoldDB" id="A0A662Z455"/>
<feature type="transmembrane region" description="Helical" evidence="1">
    <location>
        <begin position="6"/>
        <end position="37"/>
    </location>
</feature>
<feature type="transmembrane region" description="Helical" evidence="1">
    <location>
        <begin position="49"/>
        <end position="73"/>
    </location>
</feature>
<dbReference type="PANTHER" id="PTHR39165">
    <property type="entry name" value="IG HYPOTHETICAL 17883"/>
    <property type="match status" value="1"/>
</dbReference>
<evidence type="ECO:0000256" key="1">
    <source>
        <dbReference type="SAM" id="Phobius"/>
    </source>
</evidence>
<evidence type="ECO:0008006" key="4">
    <source>
        <dbReference type="Google" id="ProtNLM"/>
    </source>
</evidence>
<keyword evidence="1" id="KW-0472">Membrane</keyword>
<dbReference type="RefSeq" id="WP_091474682.1">
    <property type="nucleotide sequence ID" value="NZ_FOIT01000003.1"/>
</dbReference>
<feature type="transmembrane region" description="Helical" evidence="1">
    <location>
        <begin position="85"/>
        <end position="112"/>
    </location>
</feature>
<reference evidence="2 3" key="1">
    <citation type="submission" date="2016-10" db="EMBL/GenBank/DDBJ databases">
        <authorList>
            <person name="Varghese N."/>
            <person name="Submissions S."/>
        </authorList>
    </citation>
    <scope>NUCLEOTIDE SEQUENCE [LARGE SCALE GENOMIC DNA]</scope>
    <source>
        <strain evidence="2 3">IBRC-M10081</strain>
    </source>
</reference>
<accession>A0A662Z455</accession>
<evidence type="ECO:0000313" key="3">
    <source>
        <dbReference type="Proteomes" id="UP000243605"/>
    </source>
</evidence>
<feature type="transmembrane region" description="Helical" evidence="1">
    <location>
        <begin position="133"/>
        <end position="160"/>
    </location>
</feature>
<dbReference type="PANTHER" id="PTHR39165:SF1">
    <property type="entry name" value="DUF456 DOMAIN-CONTAINING PROTEIN"/>
    <property type="match status" value="1"/>
</dbReference>
<sequence length="161" mass="18242">MEVLWWILIVVSFLIGFVGVVIPVIPSILMFWIGFFIYQFLISGYELGWIFWTTSAVLTVLLFFSEIIANSIFVKRFGGTKAGEYAAIIGVIAGMFVYPPIGIILVPVIGVFTVEFYQSRNRRQATRASIGSLLAFLASSLFTLLVFIFLVVWFILWVFVF</sequence>
<protein>
    <recommendedName>
        <fullName evidence="4">DUF456 domain-containing protein</fullName>
    </recommendedName>
</protein>
<name>A0A662Z455_9STAP</name>
<proteinExistence type="predicted"/>
<organism evidence="2 3">
    <name type="scientific">Aliicoccus persicus</name>
    <dbReference type="NCBI Taxonomy" id="930138"/>
    <lineage>
        <taxon>Bacteria</taxon>
        <taxon>Bacillati</taxon>
        <taxon>Bacillota</taxon>
        <taxon>Bacilli</taxon>
        <taxon>Bacillales</taxon>
        <taxon>Staphylococcaceae</taxon>
        <taxon>Aliicoccus</taxon>
    </lineage>
</organism>
<dbReference type="OrthoDB" id="9808460at2"/>
<dbReference type="EMBL" id="FOIT01000003">
    <property type="protein sequence ID" value="SEV99540.1"/>
    <property type="molecule type" value="Genomic_DNA"/>
</dbReference>
<keyword evidence="1" id="KW-1133">Transmembrane helix</keyword>
<dbReference type="Pfam" id="PF04306">
    <property type="entry name" value="DUF456"/>
    <property type="match status" value="1"/>
</dbReference>
<keyword evidence="1" id="KW-0812">Transmembrane</keyword>
<evidence type="ECO:0000313" key="2">
    <source>
        <dbReference type="EMBL" id="SEV99540.1"/>
    </source>
</evidence>
<keyword evidence="3" id="KW-1185">Reference proteome</keyword>
<dbReference type="InterPro" id="IPR007403">
    <property type="entry name" value="DUF456"/>
</dbReference>
<dbReference type="Proteomes" id="UP000243605">
    <property type="component" value="Unassembled WGS sequence"/>
</dbReference>
<gene>
    <name evidence="2" type="ORF">SAMN05192557_1119</name>
</gene>